<dbReference type="EMBL" id="CP028475">
    <property type="protein sequence ID" value="AVW92741.1"/>
    <property type="molecule type" value="Genomic_DNA"/>
</dbReference>
<dbReference type="AlphaFoldDB" id="A0A2R4M6A4"/>
<dbReference type="RefSeq" id="WP_107721705.1">
    <property type="nucleotide sequence ID" value="NZ_CAXBOP010000012.1"/>
</dbReference>
<dbReference type="Proteomes" id="UP000241447">
    <property type="component" value="Chromosome"/>
</dbReference>
<reference evidence="2 3" key="1">
    <citation type="submission" date="2018-03" db="EMBL/GenBank/DDBJ databases">
        <title>The Complete Genome of Celeribacter baekdonensis strain LH4, a Thiosulfate-Oxidizing Alphaproteobacterium Isolated from Gulf of Mexico Continental Slope Sediments.</title>
        <authorList>
            <person name="Flood B.E."/>
            <person name="Bailey J.V."/>
            <person name="Leprich D."/>
        </authorList>
    </citation>
    <scope>NUCLEOTIDE SEQUENCE [LARGE SCALE GENOMIC DNA]</scope>
    <source>
        <strain evidence="2 3">LH4</strain>
    </source>
</reference>
<dbReference type="OrthoDB" id="8479681at2"/>
<sequence>MFRRTFVLTTACALTLTLAGCGGFDSFGSLGGSAGSIGSGPFSGGPKVTTSETGADAGEVIDSKSTGQVVEIPNGETIVIEQSKRRTIFGGGRGSVEDKVQVNKYIWNAALDVLSFLPVQEADPFTGVIITGYGTPPGGGRAYRAVIHVTDPALDARTLNISLYTKGGAVSQETIHAVEDAILTRARQLRSGK</sequence>
<evidence type="ECO:0000313" key="3">
    <source>
        <dbReference type="Proteomes" id="UP000241447"/>
    </source>
</evidence>
<gene>
    <name evidence="2" type="ORF">DA792_17935</name>
</gene>
<evidence type="ECO:0000256" key="1">
    <source>
        <dbReference type="SAM" id="SignalP"/>
    </source>
</evidence>
<accession>A0A2R4M6A4</accession>
<evidence type="ECO:0000313" key="2">
    <source>
        <dbReference type="EMBL" id="AVW92741.1"/>
    </source>
</evidence>
<dbReference type="PROSITE" id="PS51257">
    <property type="entry name" value="PROKAR_LIPOPROTEIN"/>
    <property type="match status" value="1"/>
</dbReference>
<keyword evidence="1" id="KW-0732">Signal</keyword>
<dbReference type="KEGG" id="cbak:DA792_17935"/>
<feature type="signal peptide" evidence="1">
    <location>
        <begin position="1"/>
        <end position="19"/>
    </location>
</feature>
<organism evidence="2 3">
    <name type="scientific">Celeribacter baekdonensis</name>
    <dbReference type="NCBI Taxonomy" id="875171"/>
    <lineage>
        <taxon>Bacteria</taxon>
        <taxon>Pseudomonadati</taxon>
        <taxon>Pseudomonadota</taxon>
        <taxon>Alphaproteobacteria</taxon>
        <taxon>Rhodobacterales</taxon>
        <taxon>Roseobacteraceae</taxon>
        <taxon>Celeribacter</taxon>
    </lineage>
</organism>
<dbReference type="Pfam" id="PF12100">
    <property type="entry name" value="DUF3576"/>
    <property type="match status" value="1"/>
</dbReference>
<protein>
    <submittedName>
        <fullName evidence="2">DUF3576 domain-containing protein</fullName>
    </submittedName>
</protein>
<proteinExistence type="predicted"/>
<feature type="chain" id="PRO_5015318565" evidence="1">
    <location>
        <begin position="20"/>
        <end position="193"/>
    </location>
</feature>
<dbReference type="InterPro" id="IPR021959">
    <property type="entry name" value="DUF3576"/>
</dbReference>
<name>A0A2R4M6A4_9RHOB</name>